<accession>A0A2P2ISW6</accession>
<organism evidence="3">
    <name type="scientific">Rhizophora mucronata</name>
    <name type="common">Asiatic mangrove</name>
    <dbReference type="NCBI Taxonomy" id="61149"/>
    <lineage>
        <taxon>Eukaryota</taxon>
        <taxon>Viridiplantae</taxon>
        <taxon>Streptophyta</taxon>
        <taxon>Embryophyta</taxon>
        <taxon>Tracheophyta</taxon>
        <taxon>Spermatophyta</taxon>
        <taxon>Magnoliopsida</taxon>
        <taxon>eudicotyledons</taxon>
        <taxon>Gunneridae</taxon>
        <taxon>Pentapetalae</taxon>
        <taxon>rosids</taxon>
        <taxon>fabids</taxon>
        <taxon>Malpighiales</taxon>
        <taxon>Rhizophoraceae</taxon>
        <taxon>Rhizophora</taxon>
    </lineage>
</organism>
<protein>
    <submittedName>
        <fullName evidence="3">Uncharacterized protein</fullName>
    </submittedName>
</protein>
<feature type="signal peptide" evidence="2">
    <location>
        <begin position="1"/>
        <end position="15"/>
    </location>
</feature>
<evidence type="ECO:0000256" key="1">
    <source>
        <dbReference type="SAM" id="MobiDB-lite"/>
    </source>
</evidence>
<sequence>MTIYLLVLPTHLLEAGNTSPPVTTASSLHHNHLKNRQETPFLEPNCGSHTRNHTQNL</sequence>
<feature type="compositionally biased region" description="Polar residues" evidence="1">
    <location>
        <begin position="16"/>
        <end position="28"/>
    </location>
</feature>
<feature type="compositionally biased region" description="Polar residues" evidence="1">
    <location>
        <begin position="47"/>
        <end position="57"/>
    </location>
</feature>
<evidence type="ECO:0000256" key="2">
    <source>
        <dbReference type="SAM" id="SignalP"/>
    </source>
</evidence>
<feature type="chain" id="PRO_5015169736" evidence="2">
    <location>
        <begin position="16"/>
        <end position="57"/>
    </location>
</feature>
<dbReference type="AlphaFoldDB" id="A0A2P2ISW6"/>
<dbReference type="EMBL" id="GGEC01003836">
    <property type="protein sequence ID" value="MBW84319.1"/>
    <property type="molecule type" value="Transcribed_RNA"/>
</dbReference>
<keyword evidence="2" id="KW-0732">Signal</keyword>
<name>A0A2P2ISW6_RHIMU</name>
<evidence type="ECO:0000313" key="3">
    <source>
        <dbReference type="EMBL" id="MBW84319.1"/>
    </source>
</evidence>
<reference evidence="3" key="1">
    <citation type="submission" date="2018-02" db="EMBL/GenBank/DDBJ databases">
        <title>Rhizophora mucronata_Transcriptome.</title>
        <authorList>
            <person name="Meera S.P."/>
            <person name="Sreeshan A."/>
            <person name="Augustine A."/>
        </authorList>
    </citation>
    <scope>NUCLEOTIDE SEQUENCE</scope>
    <source>
        <tissue evidence="3">Leaf</tissue>
    </source>
</reference>
<proteinExistence type="predicted"/>
<feature type="region of interest" description="Disordered" evidence="1">
    <location>
        <begin position="15"/>
        <end position="57"/>
    </location>
</feature>